<dbReference type="EMBL" id="GL378325">
    <property type="protein sequence ID" value="EFJ52130.1"/>
    <property type="molecule type" value="Genomic_DNA"/>
</dbReference>
<dbReference type="STRING" id="3068.D8TJU3"/>
<organism evidence="13">
    <name type="scientific">Volvox carteri f. nagariensis</name>
    <dbReference type="NCBI Taxonomy" id="3068"/>
    <lineage>
        <taxon>Eukaryota</taxon>
        <taxon>Viridiplantae</taxon>
        <taxon>Chlorophyta</taxon>
        <taxon>core chlorophytes</taxon>
        <taxon>Chlorophyceae</taxon>
        <taxon>CS clade</taxon>
        <taxon>Chlamydomonadales</taxon>
        <taxon>Volvocaceae</taxon>
        <taxon>Volvox</taxon>
    </lineage>
</organism>
<keyword evidence="5 10" id="KW-0249">Electron transport</keyword>
<dbReference type="Proteomes" id="UP000001058">
    <property type="component" value="Unassembled WGS sequence"/>
</dbReference>
<evidence type="ECO:0000256" key="7">
    <source>
        <dbReference type="ARBA" id="ARBA00023078"/>
    </source>
</evidence>
<dbReference type="PRINTS" id="PR00157">
    <property type="entry name" value="PLASTOCYANIN"/>
</dbReference>
<dbReference type="Gene3D" id="2.60.40.420">
    <property type="entry name" value="Cupredoxins - blue copper proteins"/>
    <property type="match status" value="1"/>
</dbReference>
<evidence type="ECO:0000256" key="8">
    <source>
        <dbReference type="ARBA" id="ARBA00023136"/>
    </source>
</evidence>
<dbReference type="InterPro" id="IPR002387">
    <property type="entry name" value="Plastocyanin"/>
</dbReference>
<keyword evidence="13" id="KW-1185">Reference proteome</keyword>
<dbReference type="GO" id="GO:0009535">
    <property type="term" value="C:chloroplast thylakoid membrane"/>
    <property type="evidence" value="ECO:0007669"/>
    <property type="project" value="UniProtKB-SubCell"/>
</dbReference>
<evidence type="ECO:0000313" key="13">
    <source>
        <dbReference type="Proteomes" id="UP000001058"/>
    </source>
</evidence>
<proteinExistence type="inferred from homology"/>
<dbReference type="PANTHER" id="PTHR34192:SF10">
    <property type="entry name" value="PLASTOCYANIN MAJOR ISOFORM, CHLOROPLASTIC-RELATED"/>
    <property type="match status" value="1"/>
</dbReference>
<dbReference type="CDD" id="cd04219">
    <property type="entry name" value="Plastocyanin"/>
    <property type="match status" value="1"/>
</dbReference>
<comment type="function">
    <text evidence="10">Participates in electron transfer between P700 and the cytochrome b6-f complex in photosystem I.</text>
</comment>
<feature type="domain" description="Blue (type 1) copper" evidence="11">
    <location>
        <begin position="65"/>
        <end position="158"/>
    </location>
</feature>
<dbReference type="GO" id="GO:0005507">
    <property type="term" value="F:copper ion binding"/>
    <property type="evidence" value="ECO:0007669"/>
    <property type="project" value="UniProtKB-UniRule"/>
</dbReference>
<comment type="similarity">
    <text evidence="2 10">Belongs to the plastocyanin family.</text>
</comment>
<name>D8TJU3_VOLCA</name>
<dbReference type="Pfam" id="PF00127">
    <property type="entry name" value="Copper-bind"/>
    <property type="match status" value="1"/>
</dbReference>
<dbReference type="FunCoup" id="D8TJU3">
    <property type="interactions" value="641"/>
</dbReference>
<protein>
    <recommendedName>
        <fullName evidence="10">Plastocyanin</fullName>
    </recommendedName>
</protein>
<evidence type="ECO:0000256" key="1">
    <source>
        <dbReference type="ARBA" id="ARBA00004622"/>
    </source>
</evidence>
<feature type="binding site" evidence="9">
    <location>
        <position position="146"/>
    </location>
    <ligand>
        <name>Cu cation</name>
        <dbReference type="ChEBI" id="CHEBI:23378"/>
    </ligand>
</feature>
<evidence type="ECO:0000256" key="9">
    <source>
        <dbReference type="PIRSR" id="PIRSR602387-1"/>
    </source>
</evidence>
<dbReference type="NCBIfam" id="TIGR02656">
    <property type="entry name" value="cyanin_plasto"/>
    <property type="match status" value="1"/>
</dbReference>
<comment type="cofactor">
    <cofactor evidence="9">
        <name>Cu(2+)</name>
        <dbReference type="ChEBI" id="CHEBI:29036"/>
    </cofactor>
    <text evidence="9">The crystal structure with reduced Cu(1+) has also been determined.</text>
</comment>
<keyword evidence="4 9" id="KW-0479">Metal-binding</keyword>
<evidence type="ECO:0000256" key="6">
    <source>
        <dbReference type="ARBA" id="ARBA00023008"/>
    </source>
</evidence>
<dbReference type="OrthoDB" id="197281at2759"/>
<accession>D8TJU3</accession>
<dbReference type="InterPro" id="IPR001235">
    <property type="entry name" value="Copper_blue_Plastocyanin"/>
</dbReference>
<dbReference type="GO" id="GO:0009543">
    <property type="term" value="C:chloroplast thylakoid lumen"/>
    <property type="evidence" value="ECO:0007669"/>
    <property type="project" value="TreeGrafter"/>
</dbReference>
<dbReference type="AlphaFoldDB" id="D8TJU3"/>
<feature type="binding site" evidence="9">
    <location>
        <position position="143"/>
    </location>
    <ligand>
        <name>Cu cation</name>
        <dbReference type="ChEBI" id="CHEBI:23378"/>
    </ligand>
</feature>
<dbReference type="KEGG" id="vcn:VOLCADRAFT_86971"/>
<dbReference type="InterPro" id="IPR000923">
    <property type="entry name" value="BlueCu_1"/>
</dbReference>
<dbReference type="SUPFAM" id="SSF49503">
    <property type="entry name" value="Cupredoxins"/>
    <property type="match status" value="1"/>
</dbReference>
<comment type="subcellular location">
    <subcellularLocation>
        <location evidence="1 10">Plastid</location>
        <location evidence="1 10">Chloroplast thylakoid membrane</location>
        <topology evidence="1 10">Peripheral membrane protein</topology>
        <orientation evidence="1 10">Lumenal side</orientation>
    </subcellularLocation>
</comment>
<dbReference type="GeneID" id="9618246"/>
<dbReference type="InParanoid" id="D8TJU3"/>
<keyword evidence="6 9" id="KW-0186">Copper</keyword>
<feature type="binding site" evidence="9">
    <location>
        <position position="151"/>
    </location>
    <ligand>
        <name>Cu cation</name>
        <dbReference type="ChEBI" id="CHEBI:23378"/>
    </ligand>
</feature>
<dbReference type="PRINTS" id="PR00156">
    <property type="entry name" value="COPPERBLUE"/>
</dbReference>
<gene>
    <name evidence="12" type="ORF">VOLCADRAFT_86971</name>
</gene>
<evidence type="ECO:0000256" key="3">
    <source>
        <dbReference type="ARBA" id="ARBA00022448"/>
    </source>
</evidence>
<feature type="binding site" evidence="9">
    <location>
        <position position="100"/>
    </location>
    <ligand>
        <name>Cu cation</name>
        <dbReference type="ChEBI" id="CHEBI:23378"/>
    </ligand>
</feature>
<evidence type="ECO:0000256" key="4">
    <source>
        <dbReference type="ARBA" id="ARBA00022723"/>
    </source>
</evidence>
<keyword evidence="3 10" id="KW-0813">Transport</keyword>
<sequence>MKKQKSKRRVLGLMCDSKQALLGPYISALGATDRRVASLKSAVVCCSFAVLLASLAFPRSADAATVKVGSDSGAPVFVPDTLTVKPGETVDFVGNAGFPHNVVFDSVPPGVDAKSISRYEPMSTHGDTHSVRLTTPGEYSYHCAAHQAVGMAGKITVQ</sequence>
<dbReference type="InterPro" id="IPR008972">
    <property type="entry name" value="Cupredoxin"/>
</dbReference>
<dbReference type="PANTHER" id="PTHR34192">
    <property type="entry name" value="PLASTOCYANIN MAJOR ISOFORM, CHLOROPLASTIC-RELATED"/>
    <property type="match status" value="1"/>
</dbReference>
<evidence type="ECO:0000256" key="5">
    <source>
        <dbReference type="ARBA" id="ARBA00022982"/>
    </source>
</evidence>
<reference evidence="12 13" key="1">
    <citation type="journal article" date="2010" name="Science">
        <title>Genomic analysis of organismal complexity in the multicellular green alga Volvox carteri.</title>
        <authorList>
            <person name="Prochnik S.E."/>
            <person name="Umen J."/>
            <person name="Nedelcu A.M."/>
            <person name="Hallmann A."/>
            <person name="Miller S.M."/>
            <person name="Nishii I."/>
            <person name="Ferris P."/>
            <person name="Kuo A."/>
            <person name="Mitros T."/>
            <person name="Fritz-Laylin L.K."/>
            <person name="Hellsten U."/>
            <person name="Chapman J."/>
            <person name="Simakov O."/>
            <person name="Rensing S.A."/>
            <person name="Terry A."/>
            <person name="Pangilinan J."/>
            <person name="Kapitonov V."/>
            <person name="Jurka J."/>
            <person name="Salamov A."/>
            <person name="Shapiro H."/>
            <person name="Schmutz J."/>
            <person name="Grimwood J."/>
            <person name="Lindquist E."/>
            <person name="Lucas S."/>
            <person name="Grigoriev I.V."/>
            <person name="Schmitt R."/>
            <person name="Kirk D."/>
            <person name="Rokhsar D.S."/>
        </authorList>
    </citation>
    <scope>NUCLEOTIDE SEQUENCE [LARGE SCALE GENOMIC DNA]</scope>
    <source>
        <strain evidence="13">f. Nagariensis / Eve</strain>
    </source>
</reference>
<dbReference type="GO" id="GO:0009055">
    <property type="term" value="F:electron transfer activity"/>
    <property type="evidence" value="ECO:0007669"/>
    <property type="project" value="UniProtKB-UniRule"/>
</dbReference>
<evidence type="ECO:0000256" key="2">
    <source>
        <dbReference type="ARBA" id="ARBA00005338"/>
    </source>
</evidence>
<keyword evidence="7 10" id="KW-0793">Thylakoid</keyword>
<dbReference type="RefSeq" id="XP_002946904.1">
    <property type="nucleotide sequence ID" value="XM_002946858.1"/>
</dbReference>
<evidence type="ECO:0000259" key="11">
    <source>
        <dbReference type="Pfam" id="PF00127"/>
    </source>
</evidence>
<evidence type="ECO:0000256" key="10">
    <source>
        <dbReference type="RuleBase" id="RU363020"/>
    </source>
</evidence>
<evidence type="ECO:0000313" key="12">
    <source>
        <dbReference type="EMBL" id="EFJ52130.1"/>
    </source>
</evidence>
<keyword evidence="8 10" id="KW-0472">Membrane</keyword>